<evidence type="ECO:0000313" key="2">
    <source>
        <dbReference type="EMBL" id="MBO2446994.1"/>
    </source>
</evidence>
<dbReference type="Proteomes" id="UP000669179">
    <property type="component" value="Unassembled WGS sequence"/>
</dbReference>
<sequence length="199" mass="20255">MSRPGTPGTQRPTYLLATGTVLALSLALAGCGGGGDKKANAATGSPPPPPSSQPEAQGTAAPGSKGLTTSGSLKKPVTYSDKISVAVSGIRYVKNTAKGPGEIPGRTLTIFTLKFTNGSGKTLDLNKVRVVAKYGPKKTSASPTSYADINDFYGTVPAGGSKSASYAFDLPSSGYKAVMVEVRFDSTHKTAVFAGSLHP</sequence>
<dbReference type="RefSeq" id="WP_208254601.1">
    <property type="nucleotide sequence ID" value="NZ_JAGEOJ010000003.1"/>
</dbReference>
<evidence type="ECO:0000256" key="1">
    <source>
        <dbReference type="SAM" id="MobiDB-lite"/>
    </source>
</evidence>
<dbReference type="EMBL" id="JAGEOJ010000003">
    <property type="protein sequence ID" value="MBO2446994.1"/>
    <property type="molecule type" value="Genomic_DNA"/>
</dbReference>
<evidence type="ECO:0008006" key="4">
    <source>
        <dbReference type="Google" id="ProtNLM"/>
    </source>
</evidence>
<comment type="caution">
    <text evidence="2">The sequence shown here is derived from an EMBL/GenBank/DDBJ whole genome shotgun (WGS) entry which is preliminary data.</text>
</comment>
<evidence type="ECO:0000313" key="3">
    <source>
        <dbReference type="Proteomes" id="UP000669179"/>
    </source>
</evidence>
<feature type="region of interest" description="Disordered" evidence="1">
    <location>
        <begin position="31"/>
        <end position="73"/>
    </location>
</feature>
<dbReference type="PROSITE" id="PS51257">
    <property type="entry name" value="PROKAR_LIPOPROTEIN"/>
    <property type="match status" value="1"/>
</dbReference>
<name>A0A939T3P2_9ACTN</name>
<protein>
    <recommendedName>
        <fullName evidence="4">DUF4352 domain-containing protein</fullName>
    </recommendedName>
</protein>
<gene>
    <name evidence="2" type="ORF">J4573_07825</name>
</gene>
<organism evidence="2 3">
    <name type="scientific">Actinomadura barringtoniae</name>
    <dbReference type="NCBI Taxonomy" id="1427535"/>
    <lineage>
        <taxon>Bacteria</taxon>
        <taxon>Bacillati</taxon>
        <taxon>Actinomycetota</taxon>
        <taxon>Actinomycetes</taxon>
        <taxon>Streptosporangiales</taxon>
        <taxon>Thermomonosporaceae</taxon>
        <taxon>Actinomadura</taxon>
    </lineage>
</organism>
<proteinExistence type="predicted"/>
<accession>A0A939T3P2</accession>
<dbReference type="AlphaFoldDB" id="A0A939T3P2"/>
<reference evidence="2" key="1">
    <citation type="submission" date="2021-03" db="EMBL/GenBank/DDBJ databases">
        <authorList>
            <person name="Kanchanasin P."/>
            <person name="Saeng-In P."/>
            <person name="Phongsopitanun W."/>
            <person name="Yuki M."/>
            <person name="Kudo T."/>
            <person name="Ohkuma M."/>
            <person name="Tanasupawat S."/>
        </authorList>
    </citation>
    <scope>NUCLEOTIDE SEQUENCE</scope>
    <source>
        <strain evidence="2">GKU 128</strain>
    </source>
</reference>
<keyword evidence="3" id="KW-1185">Reference proteome</keyword>